<gene>
    <name evidence="1" type="ORF">S12H4_52257</name>
</gene>
<comment type="caution">
    <text evidence="1">The sequence shown here is derived from an EMBL/GenBank/DDBJ whole genome shotgun (WGS) entry which is preliminary data.</text>
</comment>
<dbReference type="EMBL" id="BARW01033133">
    <property type="protein sequence ID" value="GAJ06501.1"/>
    <property type="molecule type" value="Genomic_DNA"/>
</dbReference>
<sequence length="136" mass="14285">MAIVTDHFEVTVKLVDEGANHSTLTFQSQDAAYADVVVAKTALVAALEAITDCVIQRISINEVWKNDAFAYPAGVETANKLSATVELEGGIGKKANIKVPGPKDALFGASGTAGFNTLDTSNAAFITYCELFENAA</sequence>
<reference evidence="1" key="1">
    <citation type="journal article" date="2014" name="Front. Microbiol.">
        <title>High frequency of phylogenetically diverse reductive dehalogenase-homologous genes in deep subseafloor sedimentary metagenomes.</title>
        <authorList>
            <person name="Kawai M."/>
            <person name="Futagami T."/>
            <person name="Toyoda A."/>
            <person name="Takaki Y."/>
            <person name="Nishi S."/>
            <person name="Hori S."/>
            <person name="Arai W."/>
            <person name="Tsubouchi T."/>
            <person name="Morono Y."/>
            <person name="Uchiyama I."/>
            <person name="Ito T."/>
            <person name="Fujiyama A."/>
            <person name="Inagaki F."/>
            <person name="Takami H."/>
        </authorList>
    </citation>
    <scope>NUCLEOTIDE SEQUENCE</scope>
    <source>
        <strain evidence="1">Expedition CK06-06</strain>
    </source>
</reference>
<organism evidence="1">
    <name type="scientific">marine sediment metagenome</name>
    <dbReference type="NCBI Taxonomy" id="412755"/>
    <lineage>
        <taxon>unclassified sequences</taxon>
        <taxon>metagenomes</taxon>
        <taxon>ecological metagenomes</taxon>
    </lineage>
</organism>
<evidence type="ECO:0000313" key="1">
    <source>
        <dbReference type="EMBL" id="GAJ06501.1"/>
    </source>
</evidence>
<name>X1V2W2_9ZZZZ</name>
<accession>X1V2W2</accession>
<proteinExistence type="predicted"/>
<dbReference type="AlphaFoldDB" id="X1V2W2"/>
<feature type="non-terminal residue" evidence="1">
    <location>
        <position position="136"/>
    </location>
</feature>
<protein>
    <submittedName>
        <fullName evidence="1">Uncharacterized protein</fullName>
    </submittedName>
</protein>